<gene>
    <name evidence="1" type="ORF">MSZNOR_1452</name>
</gene>
<dbReference type="EMBL" id="OX458333">
    <property type="protein sequence ID" value="CAI8793729.1"/>
    <property type="molecule type" value="Genomic_DNA"/>
</dbReference>
<dbReference type="InterPro" id="IPR036249">
    <property type="entry name" value="Thioredoxin-like_sf"/>
</dbReference>
<name>A0ABN8X526_9GAMM</name>
<dbReference type="Proteomes" id="UP001162030">
    <property type="component" value="Chromosome"/>
</dbReference>
<dbReference type="SUPFAM" id="SSF52833">
    <property type="entry name" value="Thioredoxin-like"/>
    <property type="match status" value="1"/>
</dbReference>
<reference evidence="1 2" key="1">
    <citation type="submission" date="2023-03" db="EMBL/GenBank/DDBJ databases">
        <authorList>
            <person name="Pearce D."/>
        </authorList>
    </citation>
    <scope>NUCLEOTIDE SEQUENCE [LARGE SCALE GENOMIC DNA]</scope>
    <source>
        <strain evidence="1">Msz</strain>
    </source>
</reference>
<keyword evidence="2" id="KW-1185">Reference proteome</keyword>
<organism evidence="1 2">
    <name type="scientific">Methylocaldum szegediense</name>
    <dbReference type="NCBI Taxonomy" id="73780"/>
    <lineage>
        <taxon>Bacteria</taxon>
        <taxon>Pseudomonadati</taxon>
        <taxon>Pseudomonadota</taxon>
        <taxon>Gammaproteobacteria</taxon>
        <taxon>Methylococcales</taxon>
        <taxon>Methylococcaceae</taxon>
        <taxon>Methylocaldum</taxon>
    </lineage>
</organism>
<accession>A0ABN8X526</accession>
<dbReference type="Gene3D" id="3.40.30.10">
    <property type="entry name" value="Glutaredoxin"/>
    <property type="match status" value="1"/>
</dbReference>
<evidence type="ECO:0000313" key="2">
    <source>
        <dbReference type="Proteomes" id="UP001162030"/>
    </source>
</evidence>
<protein>
    <submittedName>
        <fullName evidence="1">Glutaredoxin-like protein DUF836</fullName>
    </submittedName>
</protein>
<proteinExistence type="predicted"/>
<sequence length="82" mass="9375">MQLILYGTSGCHLCEDAEIMLSKVIQARRDNVSFEIVDIAGQHKLEDRYGIRIPVLHDATSGAELDWPFDEERLMEFLHSLS</sequence>
<dbReference type="InterPro" id="IPR008554">
    <property type="entry name" value="Glutaredoxin-like"/>
</dbReference>
<dbReference type="Pfam" id="PF05768">
    <property type="entry name" value="Glrx-like"/>
    <property type="match status" value="1"/>
</dbReference>
<evidence type="ECO:0000313" key="1">
    <source>
        <dbReference type="EMBL" id="CAI8793729.1"/>
    </source>
</evidence>
<dbReference type="RefSeq" id="WP_026609086.1">
    <property type="nucleotide sequence ID" value="NZ_OX458333.1"/>
</dbReference>